<feature type="active site" description="Nucleophile" evidence="3">
    <location>
        <position position="56"/>
    </location>
</feature>
<evidence type="ECO:0000256" key="1">
    <source>
        <dbReference type="ARBA" id="ARBA00010240"/>
    </source>
</evidence>
<dbReference type="InterPro" id="IPR016035">
    <property type="entry name" value="Acyl_Trfase/lysoPLipase"/>
</dbReference>
<accession>K9X1A1</accession>
<keyword evidence="6" id="KW-1185">Reference proteome</keyword>
<evidence type="ECO:0000256" key="2">
    <source>
        <dbReference type="ARBA" id="ARBA00023098"/>
    </source>
</evidence>
<dbReference type="AlphaFoldDB" id="K9X1A1"/>
<dbReference type="PROSITE" id="PS51635">
    <property type="entry name" value="PNPLA"/>
    <property type="match status" value="1"/>
</dbReference>
<evidence type="ECO:0000259" key="4">
    <source>
        <dbReference type="PROSITE" id="PS51635"/>
    </source>
</evidence>
<keyword evidence="3" id="KW-0442">Lipid degradation</keyword>
<dbReference type="HOGENOM" id="CLU_000288_144_9_3"/>
<dbReference type="OrthoDB" id="9807112at2"/>
<dbReference type="GO" id="GO:0004620">
    <property type="term" value="F:phospholipase activity"/>
    <property type="evidence" value="ECO:0007669"/>
    <property type="project" value="TreeGrafter"/>
</dbReference>
<dbReference type="STRING" id="56107.Cylst_3692"/>
<feature type="short sequence motif" description="GXSXG" evidence="3">
    <location>
        <begin position="54"/>
        <end position="58"/>
    </location>
</feature>
<dbReference type="EMBL" id="CP003642">
    <property type="protein sequence ID" value="AFZ25816.1"/>
    <property type="molecule type" value="Genomic_DNA"/>
</dbReference>
<evidence type="ECO:0000313" key="5">
    <source>
        <dbReference type="EMBL" id="AFZ25816.1"/>
    </source>
</evidence>
<dbReference type="KEGG" id="csg:Cylst_3692"/>
<dbReference type="Gene3D" id="3.40.1090.10">
    <property type="entry name" value="Cytosolic phospholipase A2 catalytic domain"/>
    <property type="match status" value="1"/>
</dbReference>
<organism evidence="5 6">
    <name type="scientific">Cylindrospermum stagnale PCC 7417</name>
    <dbReference type="NCBI Taxonomy" id="56107"/>
    <lineage>
        <taxon>Bacteria</taxon>
        <taxon>Bacillati</taxon>
        <taxon>Cyanobacteriota</taxon>
        <taxon>Cyanophyceae</taxon>
        <taxon>Nostocales</taxon>
        <taxon>Nostocaceae</taxon>
        <taxon>Cylindrospermum</taxon>
    </lineage>
</organism>
<dbReference type="RefSeq" id="WP_015209064.1">
    <property type="nucleotide sequence ID" value="NC_019757.1"/>
</dbReference>
<evidence type="ECO:0000313" key="6">
    <source>
        <dbReference type="Proteomes" id="UP000010475"/>
    </source>
</evidence>
<gene>
    <name evidence="5" type="ORF">Cylst_3692</name>
</gene>
<feature type="short sequence motif" description="GXGXXG" evidence="3">
    <location>
        <begin position="22"/>
        <end position="27"/>
    </location>
</feature>
<keyword evidence="2 3" id="KW-0443">Lipid metabolism</keyword>
<reference evidence="5 6" key="1">
    <citation type="submission" date="2012-06" db="EMBL/GenBank/DDBJ databases">
        <title>Finished chromosome of genome of Cylindrospermum stagnale PCC 7417.</title>
        <authorList>
            <consortium name="US DOE Joint Genome Institute"/>
            <person name="Gugger M."/>
            <person name="Coursin T."/>
            <person name="Rippka R."/>
            <person name="Tandeau De Marsac N."/>
            <person name="Huntemann M."/>
            <person name="Wei C.-L."/>
            <person name="Han J."/>
            <person name="Detter J.C."/>
            <person name="Han C."/>
            <person name="Tapia R."/>
            <person name="Chen A."/>
            <person name="Kyrpides N."/>
            <person name="Mavromatis K."/>
            <person name="Markowitz V."/>
            <person name="Szeto E."/>
            <person name="Ivanova N."/>
            <person name="Pagani I."/>
            <person name="Pati A."/>
            <person name="Goodwin L."/>
            <person name="Nordberg H.P."/>
            <person name="Cantor M.N."/>
            <person name="Hua S.X."/>
            <person name="Woyke T."/>
            <person name="Kerfeld C.A."/>
        </authorList>
    </citation>
    <scope>NUCLEOTIDE SEQUENCE [LARGE SCALE GENOMIC DNA]</scope>
    <source>
        <strain evidence="5 6">PCC 7417</strain>
    </source>
</reference>
<dbReference type="CDD" id="cd07199">
    <property type="entry name" value="Pat17_PNPLA8_PNPLA9_like"/>
    <property type="match status" value="1"/>
</dbReference>
<protein>
    <submittedName>
        <fullName evidence="5">Patatin</fullName>
    </submittedName>
</protein>
<dbReference type="GO" id="GO:0016042">
    <property type="term" value="P:lipid catabolic process"/>
    <property type="evidence" value="ECO:0007669"/>
    <property type="project" value="UniProtKB-UniRule"/>
</dbReference>
<dbReference type="NCBIfam" id="NF041079">
    <property type="entry name" value="CBASS_lipase"/>
    <property type="match status" value="1"/>
</dbReference>
<name>K9X1A1_9NOST</name>
<dbReference type="PANTHER" id="PTHR32176">
    <property type="entry name" value="XYLOSE ISOMERASE"/>
    <property type="match status" value="1"/>
</dbReference>
<comment type="similarity">
    <text evidence="1">Belongs to the patatin family.</text>
</comment>
<feature type="short sequence motif" description="DGA/G" evidence="3">
    <location>
        <begin position="191"/>
        <end position="193"/>
    </location>
</feature>
<dbReference type="InterPro" id="IPR002641">
    <property type="entry name" value="PNPLA_dom"/>
</dbReference>
<sequence>MVHSPSDSASELETFKVLSIDGGGSKGLYSARILEHFEDRFNCHIADYFDLICGTSTGGLISLALSLNIPVSLISNLYYRRGKQIFPQQNNFLSLLKQIFLRSKYDNSELRRALQEIFGDRTLADSRCLLCIPAFSLTDGRPFIFKYDHNEGNLRRDSKTTYVDIALATSAAPAYLPIVTIDTYDQKQFIDGGVYANNPTLVGVVEALRYFVGKGKRFQKLMVMSIGSLEPNPGRRFVSKYHRSVLDWNKDLITTFFEGQAYVTGYFVDTLANYCDSPFDYVRIPGAPLSPQQAQIINIDNTSKEALQLMSQMGTDQALFWGRTPEIAEFFKERKQYLIR</sequence>
<dbReference type="Proteomes" id="UP000010475">
    <property type="component" value="Chromosome"/>
</dbReference>
<dbReference type="eggNOG" id="COG3621">
    <property type="taxonomic scope" value="Bacteria"/>
</dbReference>
<dbReference type="PATRIC" id="fig|56107.3.peg.4060"/>
<keyword evidence="3" id="KW-0378">Hydrolase</keyword>
<feature type="active site" description="Proton acceptor" evidence="3">
    <location>
        <position position="191"/>
    </location>
</feature>
<feature type="domain" description="PNPLA" evidence="4">
    <location>
        <begin position="18"/>
        <end position="204"/>
    </location>
</feature>
<proteinExistence type="inferred from homology"/>
<dbReference type="PANTHER" id="PTHR32176:SF92">
    <property type="entry name" value="XYLOSE ISOMERASE"/>
    <property type="match status" value="1"/>
</dbReference>
<dbReference type="Pfam" id="PF01734">
    <property type="entry name" value="Patatin"/>
    <property type="match status" value="1"/>
</dbReference>
<dbReference type="SUPFAM" id="SSF52151">
    <property type="entry name" value="FabD/lysophospholipase-like"/>
    <property type="match status" value="1"/>
</dbReference>
<dbReference type="GO" id="GO:0047372">
    <property type="term" value="F:monoacylglycerol lipase activity"/>
    <property type="evidence" value="ECO:0007669"/>
    <property type="project" value="TreeGrafter"/>
</dbReference>
<evidence type="ECO:0000256" key="3">
    <source>
        <dbReference type="PROSITE-ProRule" id="PRU01161"/>
    </source>
</evidence>